<gene>
    <name evidence="3" type="ORF">CLV54_2842</name>
</gene>
<evidence type="ECO:0000256" key="1">
    <source>
        <dbReference type="SAM" id="MobiDB-lite"/>
    </source>
</evidence>
<proteinExistence type="predicted"/>
<accession>A0A2M9BC29</accession>
<feature type="region of interest" description="Disordered" evidence="1">
    <location>
        <begin position="527"/>
        <end position="550"/>
    </location>
</feature>
<sequence>MELFADIRRASRVDGLSVRALADRFGVHRRTVRQALASPIPPPRKIPSRMSPRLGPYKAVIDAMLTQDLDAPRKQRHTATRVLARLVDEHEAAGLSYSTVRDYVRVRRAQIDAAAGRRVEVFVPQEHAPGEEVDFGEVWVILGGVKTKCHMFTFRLSHSGKAVHRVYSTQSQEAFLEGHIDAFDEIGGIPTRHIRYDNLTAAVQTVLYGKGRSRVENDRWVLFRSHYGFDSFYCQPGIDGAHEKGGVEGEVGRFRRTWLSPMPVIDSLAELNEQIRRWDARDNERRINTRIRTVGQDFIDEQARLTPLPGERFDPGLVLYPRVDRSSLITVRMARYSVPARLIGRKVRVSLRASELVVFDGHAEVARHERVVARGGESINLDHYLEVLRRKPGALPGSTALARAREAGVFTTAHDAFWQQARKVDGDSAGTRALIDVLLLHRTMRTVDVIAGIRAALTVGAVSADVVAVEARLHTAGPESDRHRVEQPRRDVQRVVSLTQRRLMDPAAVIAGLPADRRPLPSVAHYDELLNRRSEPEPPVTDEREGIAGS</sequence>
<dbReference type="InterPro" id="IPR054353">
    <property type="entry name" value="IstA-like_C"/>
</dbReference>
<evidence type="ECO:0000313" key="4">
    <source>
        <dbReference type="Proteomes" id="UP000230161"/>
    </source>
</evidence>
<dbReference type="Proteomes" id="UP000230161">
    <property type="component" value="Unassembled WGS sequence"/>
</dbReference>
<protein>
    <submittedName>
        <fullName evidence="3">Transposase</fullName>
    </submittedName>
</protein>
<dbReference type="Pfam" id="PF22483">
    <property type="entry name" value="Mu-transpos_C_2"/>
    <property type="match status" value="1"/>
</dbReference>
<evidence type="ECO:0000313" key="3">
    <source>
        <dbReference type="EMBL" id="PJJ55498.1"/>
    </source>
</evidence>
<evidence type="ECO:0000259" key="2">
    <source>
        <dbReference type="Pfam" id="PF22483"/>
    </source>
</evidence>
<reference evidence="3 4" key="1">
    <citation type="submission" date="2017-11" db="EMBL/GenBank/DDBJ databases">
        <title>Genomic Encyclopedia of Archaeal and Bacterial Type Strains, Phase II (KMG-II): From Individual Species to Whole Genera.</title>
        <authorList>
            <person name="Goeker M."/>
        </authorList>
    </citation>
    <scope>NUCLEOTIDE SEQUENCE [LARGE SCALE GENOMIC DNA]</scope>
    <source>
        <strain evidence="3 4">DSM 25625</strain>
    </source>
</reference>
<dbReference type="PANTHER" id="PTHR35004:SF7">
    <property type="entry name" value="INTEGRASE PROTEIN"/>
    <property type="match status" value="1"/>
</dbReference>
<keyword evidence="4" id="KW-1185">Reference proteome</keyword>
<feature type="domain" description="Transposase for insertion sequence element IS21-like C-terminal" evidence="2">
    <location>
        <begin position="308"/>
        <end position="377"/>
    </location>
</feature>
<comment type="caution">
    <text evidence="3">The sequence shown here is derived from an EMBL/GenBank/DDBJ whole genome shotgun (WGS) entry which is preliminary data.</text>
</comment>
<dbReference type="EMBL" id="PGFB01000005">
    <property type="protein sequence ID" value="PJJ55498.1"/>
    <property type="molecule type" value="Genomic_DNA"/>
</dbReference>
<name>A0A2M9BC29_9MICO</name>
<dbReference type="PANTHER" id="PTHR35004">
    <property type="entry name" value="TRANSPOSASE RV3428C-RELATED"/>
    <property type="match status" value="1"/>
</dbReference>
<dbReference type="NCBIfam" id="NF033546">
    <property type="entry name" value="transpos_IS21"/>
    <property type="match status" value="1"/>
</dbReference>
<organism evidence="3 4">
    <name type="scientific">Compostimonas suwonensis</name>
    <dbReference type="NCBI Taxonomy" id="1048394"/>
    <lineage>
        <taxon>Bacteria</taxon>
        <taxon>Bacillati</taxon>
        <taxon>Actinomycetota</taxon>
        <taxon>Actinomycetes</taxon>
        <taxon>Micrococcales</taxon>
        <taxon>Microbacteriaceae</taxon>
        <taxon>Compostimonas</taxon>
    </lineage>
</organism>
<dbReference type="AlphaFoldDB" id="A0A2M9BC29"/>